<evidence type="ECO:0000313" key="2">
    <source>
        <dbReference type="EMBL" id="GAA3381794.1"/>
    </source>
</evidence>
<keyword evidence="3" id="KW-1185">Reference proteome</keyword>
<dbReference type="InterPro" id="IPR050765">
    <property type="entry name" value="Riboflavin_Biosynth_HTPR"/>
</dbReference>
<name>A0ABP6SQ88_9ACTN</name>
<dbReference type="EMBL" id="BAAAYN010000001">
    <property type="protein sequence ID" value="GAA3381794.1"/>
    <property type="molecule type" value="Genomic_DNA"/>
</dbReference>
<feature type="domain" description="Bacterial bifunctional deaminase-reductase C-terminal" evidence="1">
    <location>
        <begin position="4"/>
        <end position="172"/>
    </location>
</feature>
<protein>
    <submittedName>
        <fullName evidence="2">Dihydrofolate reductase family protein</fullName>
    </submittedName>
</protein>
<dbReference type="PANTHER" id="PTHR38011">
    <property type="entry name" value="DIHYDROFOLATE REDUCTASE FAMILY PROTEIN (AFU_ORTHOLOGUE AFUA_8G06820)"/>
    <property type="match status" value="1"/>
</dbReference>
<dbReference type="RefSeq" id="WP_345725898.1">
    <property type="nucleotide sequence ID" value="NZ_BAAAYN010000001.1"/>
</dbReference>
<dbReference type="Proteomes" id="UP001501676">
    <property type="component" value="Unassembled WGS sequence"/>
</dbReference>
<evidence type="ECO:0000313" key="3">
    <source>
        <dbReference type="Proteomes" id="UP001501676"/>
    </source>
</evidence>
<proteinExistence type="predicted"/>
<dbReference type="InterPro" id="IPR024072">
    <property type="entry name" value="DHFR-like_dom_sf"/>
</dbReference>
<dbReference type="PANTHER" id="PTHR38011:SF2">
    <property type="entry name" value="BIFUNCTIONAL DEAMINASE-REDUCTASE DOMAIN PROTEIN"/>
    <property type="match status" value="1"/>
</dbReference>
<gene>
    <name evidence="2" type="ORF">GCM10020369_01120</name>
</gene>
<sequence>MGSICASVFMTLDGVVEAPHVWHPAFVSEESLAALSDQLTDATAMLLGRRTYEEFADYWPDQPSDVPLADATNSIPKYLVSRTQPAAQWNNTTVLDAGLVAAVRAVKERERSVLVPGGAQLIRGLLREHLLDELRITLDPVIVGSGHRLLVDGLPQTRLELLDVRRLPHGVTYLVYRPERPA</sequence>
<dbReference type="SUPFAM" id="SSF53597">
    <property type="entry name" value="Dihydrofolate reductase-like"/>
    <property type="match status" value="1"/>
</dbReference>
<dbReference type="InterPro" id="IPR002734">
    <property type="entry name" value="RibDG_C"/>
</dbReference>
<dbReference type="Pfam" id="PF01872">
    <property type="entry name" value="RibD_C"/>
    <property type="match status" value="1"/>
</dbReference>
<evidence type="ECO:0000259" key="1">
    <source>
        <dbReference type="Pfam" id="PF01872"/>
    </source>
</evidence>
<organism evidence="2 3">
    <name type="scientific">Cryptosporangium minutisporangium</name>
    <dbReference type="NCBI Taxonomy" id="113569"/>
    <lineage>
        <taxon>Bacteria</taxon>
        <taxon>Bacillati</taxon>
        <taxon>Actinomycetota</taxon>
        <taxon>Actinomycetes</taxon>
        <taxon>Cryptosporangiales</taxon>
        <taxon>Cryptosporangiaceae</taxon>
        <taxon>Cryptosporangium</taxon>
    </lineage>
</organism>
<comment type="caution">
    <text evidence="2">The sequence shown here is derived from an EMBL/GenBank/DDBJ whole genome shotgun (WGS) entry which is preliminary data.</text>
</comment>
<accession>A0ABP6SQ88</accession>
<reference evidence="3" key="1">
    <citation type="journal article" date="2019" name="Int. J. Syst. Evol. Microbiol.">
        <title>The Global Catalogue of Microorganisms (GCM) 10K type strain sequencing project: providing services to taxonomists for standard genome sequencing and annotation.</title>
        <authorList>
            <consortium name="The Broad Institute Genomics Platform"/>
            <consortium name="The Broad Institute Genome Sequencing Center for Infectious Disease"/>
            <person name="Wu L."/>
            <person name="Ma J."/>
        </authorList>
    </citation>
    <scope>NUCLEOTIDE SEQUENCE [LARGE SCALE GENOMIC DNA]</scope>
    <source>
        <strain evidence="3">JCM 9458</strain>
    </source>
</reference>
<dbReference type="Gene3D" id="3.40.430.10">
    <property type="entry name" value="Dihydrofolate Reductase, subunit A"/>
    <property type="match status" value="1"/>
</dbReference>